<keyword evidence="4" id="KW-1185">Reference proteome</keyword>
<organism evidence="3 4">
    <name type="scientific">Megaselia scalaris</name>
    <name type="common">Humpbacked fly</name>
    <name type="synonym">Phora scalaris</name>
    <dbReference type="NCBI Taxonomy" id="36166"/>
    <lineage>
        <taxon>Eukaryota</taxon>
        <taxon>Metazoa</taxon>
        <taxon>Ecdysozoa</taxon>
        <taxon>Arthropoda</taxon>
        <taxon>Hexapoda</taxon>
        <taxon>Insecta</taxon>
        <taxon>Pterygota</taxon>
        <taxon>Neoptera</taxon>
        <taxon>Endopterygota</taxon>
        <taxon>Diptera</taxon>
        <taxon>Brachycera</taxon>
        <taxon>Muscomorpha</taxon>
        <taxon>Platypezoidea</taxon>
        <taxon>Phoridae</taxon>
        <taxon>Megaseliini</taxon>
        <taxon>Megaselia</taxon>
    </lineage>
</organism>
<dbReference type="STRING" id="36166.T1H0F1"/>
<dbReference type="Gene3D" id="3.40.50.1820">
    <property type="entry name" value="alpha/beta hydrolase"/>
    <property type="match status" value="1"/>
</dbReference>
<dbReference type="GO" id="GO:0006629">
    <property type="term" value="P:lipid metabolic process"/>
    <property type="evidence" value="ECO:0007669"/>
    <property type="project" value="InterPro"/>
</dbReference>
<dbReference type="Pfam" id="PF04083">
    <property type="entry name" value="Abhydro_lipase"/>
    <property type="match status" value="1"/>
</dbReference>
<dbReference type="HOGENOM" id="CLU_1940517_0_0_1"/>
<dbReference type="AlphaFoldDB" id="T1H0F1"/>
<sequence>MNTKRLLIVFLVYFCTPTWTLNSDEEDSSSAERQSKDIREDSRLRVDELITKHGYIGETHNVETEDGYILTAHRIRNDNGKPIFLQHGLIDSSAGYVVMGPNASLGKITNIYFKLGKGFCYGIFYLKSLE</sequence>
<dbReference type="SUPFAM" id="SSF53474">
    <property type="entry name" value="alpha/beta-Hydrolases"/>
    <property type="match status" value="1"/>
</dbReference>
<dbReference type="EMBL" id="CAQQ02140756">
    <property type="status" value="NOT_ANNOTATED_CDS"/>
    <property type="molecule type" value="Genomic_DNA"/>
</dbReference>
<evidence type="ECO:0000313" key="3">
    <source>
        <dbReference type="EnsemblMetazoa" id="MESCA009627-PA"/>
    </source>
</evidence>
<feature type="domain" description="Partial AB-hydrolase lipase" evidence="2">
    <location>
        <begin position="47"/>
        <end position="99"/>
    </location>
</feature>
<reference evidence="3" key="2">
    <citation type="submission" date="2015-06" db="UniProtKB">
        <authorList>
            <consortium name="EnsemblMetazoa"/>
        </authorList>
    </citation>
    <scope>IDENTIFICATION</scope>
</reference>
<keyword evidence="1" id="KW-0732">Signal</keyword>
<evidence type="ECO:0000313" key="4">
    <source>
        <dbReference type="Proteomes" id="UP000015102"/>
    </source>
</evidence>
<reference evidence="4" key="1">
    <citation type="submission" date="2013-02" db="EMBL/GenBank/DDBJ databases">
        <authorList>
            <person name="Hughes D."/>
        </authorList>
    </citation>
    <scope>NUCLEOTIDE SEQUENCE</scope>
    <source>
        <strain>Durham</strain>
        <strain evidence="4">NC isolate 2 -- Noor lab</strain>
    </source>
</reference>
<evidence type="ECO:0000256" key="1">
    <source>
        <dbReference type="SAM" id="SignalP"/>
    </source>
</evidence>
<feature type="signal peptide" evidence="1">
    <location>
        <begin position="1"/>
        <end position="20"/>
    </location>
</feature>
<name>T1H0F1_MEGSC</name>
<dbReference type="PANTHER" id="PTHR11005">
    <property type="entry name" value="LYSOSOMAL ACID LIPASE-RELATED"/>
    <property type="match status" value="1"/>
</dbReference>
<proteinExistence type="predicted"/>
<dbReference type="EnsemblMetazoa" id="MESCA009627-RA">
    <property type="protein sequence ID" value="MESCA009627-PA"/>
    <property type="gene ID" value="MESCA009627"/>
</dbReference>
<feature type="chain" id="PRO_5004577283" description="Partial AB-hydrolase lipase domain-containing protein" evidence="1">
    <location>
        <begin position="21"/>
        <end position="130"/>
    </location>
</feature>
<dbReference type="Proteomes" id="UP000015102">
    <property type="component" value="Unassembled WGS sequence"/>
</dbReference>
<accession>T1H0F1</accession>
<dbReference type="InterPro" id="IPR006693">
    <property type="entry name" value="AB_hydrolase_lipase"/>
</dbReference>
<evidence type="ECO:0000259" key="2">
    <source>
        <dbReference type="Pfam" id="PF04083"/>
    </source>
</evidence>
<protein>
    <recommendedName>
        <fullName evidence="2">Partial AB-hydrolase lipase domain-containing protein</fullName>
    </recommendedName>
</protein>
<dbReference type="InterPro" id="IPR029058">
    <property type="entry name" value="AB_hydrolase_fold"/>
</dbReference>